<organism evidence="1 2">
    <name type="scientific">Lasallia pustulata</name>
    <dbReference type="NCBI Taxonomy" id="136370"/>
    <lineage>
        <taxon>Eukaryota</taxon>
        <taxon>Fungi</taxon>
        <taxon>Dikarya</taxon>
        <taxon>Ascomycota</taxon>
        <taxon>Pezizomycotina</taxon>
        <taxon>Lecanoromycetes</taxon>
        <taxon>OSLEUM clade</taxon>
        <taxon>Umbilicariomycetidae</taxon>
        <taxon>Umbilicariales</taxon>
        <taxon>Umbilicariaceae</taxon>
        <taxon>Lasallia</taxon>
    </lineage>
</organism>
<evidence type="ECO:0000313" key="1">
    <source>
        <dbReference type="EMBL" id="KAA6412673.1"/>
    </source>
</evidence>
<dbReference type="Proteomes" id="UP000324767">
    <property type="component" value="Unassembled WGS sequence"/>
</dbReference>
<evidence type="ECO:0000313" key="2">
    <source>
        <dbReference type="Proteomes" id="UP000324767"/>
    </source>
</evidence>
<reference evidence="1 2" key="1">
    <citation type="submission" date="2019-09" db="EMBL/GenBank/DDBJ databases">
        <title>The hologenome of the rock-dwelling lichen Lasallia pustulata.</title>
        <authorList>
            <person name="Greshake Tzovaras B."/>
            <person name="Segers F."/>
            <person name="Bicker A."/>
            <person name="Dal Grande F."/>
            <person name="Otte J."/>
            <person name="Hankeln T."/>
            <person name="Schmitt I."/>
            <person name="Ebersberger I."/>
        </authorList>
    </citation>
    <scope>NUCLEOTIDE SEQUENCE [LARGE SCALE GENOMIC DNA]</scope>
    <source>
        <strain evidence="1">A1-1</strain>
    </source>
</reference>
<dbReference type="EMBL" id="VXIT01000005">
    <property type="protein sequence ID" value="KAA6412673.1"/>
    <property type="molecule type" value="Genomic_DNA"/>
</dbReference>
<accession>A0A5M8PVG5</accession>
<proteinExistence type="predicted"/>
<dbReference type="OrthoDB" id="4269at2759"/>
<sequence>MNAIVYILYNANASVLGKVQYAYRKLTAPATDSPCAACDLTHGGLRFTETPRWSSTKARIGAAVQQLHKDEADRTILDFVRDQQATYPLVLARETPQDGLKVLMTTGELAACSKDHELFLQSLAKNAAAAGIHINIKSAGGSSL</sequence>
<protein>
    <submittedName>
        <fullName evidence="1">Cholesterol 25-hydroxylase</fullName>
    </submittedName>
</protein>
<comment type="caution">
    <text evidence="1">The sequence shown here is derived from an EMBL/GenBank/DDBJ whole genome shotgun (WGS) entry which is preliminary data.</text>
</comment>
<dbReference type="AlphaFoldDB" id="A0A5M8PVG5"/>
<name>A0A5M8PVG5_9LECA</name>
<gene>
    <name evidence="1" type="ORF">FRX48_03665</name>
</gene>